<keyword evidence="3 13" id="KW-0028">Amino-acid biosynthesis</keyword>
<feature type="binding site" evidence="13">
    <location>
        <begin position="99"/>
        <end position="102"/>
    </location>
    <ligand>
        <name>NAD(+)</name>
        <dbReference type="ChEBI" id="CHEBI:57540"/>
    </ligand>
</feature>
<comment type="similarity">
    <text evidence="1 13">Belongs to the DapB family.</text>
</comment>
<feature type="domain" description="Dihydrodipicolinate reductase C-terminal" evidence="15">
    <location>
        <begin position="105"/>
        <end position="238"/>
    </location>
</feature>
<comment type="caution">
    <text evidence="13">Lacks conserved residue(s) required for the propagation of feature annotation.</text>
</comment>
<dbReference type="InterPro" id="IPR000846">
    <property type="entry name" value="DapB_N"/>
</dbReference>
<evidence type="ECO:0000259" key="15">
    <source>
        <dbReference type="Pfam" id="PF05173"/>
    </source>
</evidence>
<keyword evidence="8 13" id="KW-0457">Lysine biosynthesis</keyword>
<dbReference type="InterPro" id="IPR022664">
    <property type="entry name" value="DapB_N_CS"/>
</dbReference>
<feature type="binding site" evidence="13">
    <location>
        <begin position="142"/>
        <end position="143"/>
    </location>
    <ligand>
        <name>(S)-2,3,4,5-tetrahydrodipicolinate</name>
        <dbReference type="ChEBI" id="CHEBI:16845"/>
    </ligand>
</feature>
<dbReference type="GO" id="GO:0050661">
    <property type="term" value="F:NADP binding"/>
    <property type="evidence" value="ECO:0007669"/>
    <property type="project" value="UniProtKB-UniRule"/>
</dbReference>
<comment type="subunit">
    <text evidence="13">Homotetramer.</text>
</comment>
<dbReference type="GO" id="GO:0008839">
    <property type="term" value="F:4-hydroxy-tetrahydrodipicolinate reductase"/>
    <property type="evidence" value="ECO:0007669"/>
    <property type="project" value="UniProtKB-UniRule"/>
</dbReference>
<comment type="pathway">
    <text evidence="9 13">Amino-acid biosynthesis; L-lysine biosynthesis via DAP pathway; (S)-tetrahydrodipicolinate from L-aspartate: step 4/4.</text>
</comment>
<comment type="catalytic activity">
    <reaction evidence="12 13">
        <text>(S)-2,3,4,5-tetrahydrodipicolinate + NAD(+) + H2O = (2S,4S)-4-hydroxy-2,3,4,5-tetrahydrodipicolinate + NADH + H(+)</text>
        <dbReference type="Rhea" id="RHEA:35323"/>
        <dbReference type="ChEBI" id="CHEBI:15377"/>
        <dbReference type="ChEBI" id="CHEBI:15378"/>
        <dbReference type="ChEBI" id="CHEBI:16845"/>
        <dbReference type="ChEBI" id="CHEBI:57540"/>
        <dbReference type="ChEBI" id="CHEBI:57945"/>
        <dbReference type="ChEBI" id="CHEBI:67139"/>
        <dbReference type="EC" id="1.17.1.8"/>
    </reaction>
</comment>
<comment type="caution">
    <text evidence="13">Was originally thought to be a dihydrodipicolinate reductase (DHDPR), catalyzing the conversion of dihydrodipicolinate to tetrahydrodipicolinate. However, it was shown in E.coli that the substrate of the enzymatic reaction is not dihydrodipicolinate (DHDP) but in fact (2S,4S)-4-hydroxy-2,3,4,5-tetrahydrodipicolinic acid (HTPA), the product released by the DapA-catalyzed reaction.</text>
</comment>
<comment type="subcellular location">
    <subcellularLocation>
        <location evidence="13">Cytoplasm</location>
    </subcellularLocation>
</comment>
<evidence type="ECO:0000256" key="9">
    <source>
        <dbReference type="ARBA" id="ARBA00037922"/>
    </source>
</evidence>
<gene>
    <name evidence="13 16" type="primary">dapB</name>
    <name evidence="16" type="ORF">HY076_05375</name>
</gene>
<feature type="binding site" evidence="13">
    <location>
        <position position="33"/>
    </location>
    <ligand>
        <name>NADP(+)</name>
        <dbReference type="ChEBI" id="CHEBI:58349"/>
    </ligand>
</feature>
<keyword evidence="6 13" id="KW-0560">Oxidoreductase</keyword>
<evidence type="ECO:0000256" key="2">
    <source>
        <dbReference type="ARBA" id="ARBA00022490"/>
    </source>
</evidence>
<dbReference type="GO" id="GO:0019877">
    <property type="term" value="P:diaminopimelate biosynthetic process"/>
    <property type="evidence" value="ECO:0007669"/>
    <property type="project" value="UniProtKB-UniRule"/>
</dbReference>
<dbReference type="Gene3D" id="3.30.360.10">
    <property type="entry name" value="Dihydrodipicolinate Reductase, domain 2"/>
    <property type="match status" value="1"/>
</dbReference>
<protein>
    <recommendedName>
        <fullName evidence="10 13">4-hydroxy-tetrahydrodipicolinate reductase</fullName>
        <shortName evidence="13">HTPA reductase</shortName>
        <ecNumber evidence="10 13">1.17.1.8</ecNumber>
    </recommendedName>
</protein>
<dbReference type="InterPro" id="IPR023940">
    <property type="entry name" value="DHDPR_bac"/>
</dbReference>
<dbReference type="Pfam" id="PF05173">
    <property type="entry name" value="DapB_C"/>
    <property type="match status" value="1"/>
</dbReference>
<dbReference type="Pfam" id="PF01113">
    <property type="entry name" value="DapB_N"/>
    <property type="match status" value="1"/>
</dbReference>
<dbReference type="InterPro" id="IPR022663">
    <property type="entry name" value="DapB_C"/>
</dbReference>
<evidence type="ECO:0000256" key="7">
    <source>
        <dbReference type="ARBA" id="ARBA00023027"/>
    </source>
</evidence>
<evidence type="ECO:0000256" key="13">
    <source>
        <dbReference type="HAMAP-Rule" id="MF_00102"/>
    </source>
</evidence>
<feature type="binding site" evidence="13">
    <location>
        <position position="133"/>
    </location>
    <ligand>
        <name>(S)-2,3,4,5-tetrahydrodipicolinate</name>
        <dbReference type="ChEBI" id="CHEBI:16845"/>
    </ligand>
</feature>
<feature type="active site" description="Proton donor/acceptor" evidence="13">
    <location>
        <position position="132"/>
    </location>
</feature>
<keyword evidence="2 13" id="KW-0963">Cytoplasm</keyword>
<dbReference type="GO" id="GO:0005737">
    <property type="term" value="C:cytoplasm"/>
    <property type="evidence" value="ECO:0007669"/>
    <property type="project" value="UniProtKB-SubCell"/>
</dbReference>
<feature type="active site" description="Proton donor" evidence="13">
    <location>
        <position position="136"/>
    </location>
</feature>
<dbReference type="GO" id="GO:0051287">
    <property type="term" value="F:NAD binding"/>
    <property type="evidence" value="ECO:0007669"/>
    <property type="project" value="UniProtKB-UniRule"/>
</dbReference>
<reference evidence="16" key="1">
    <citation type="submission" date="2020-07" db="EMBL/GenBank/DDBJ databases">
        <title>Huge and variable diversity of episymbiotic CPR bacteria and DPANN archaea in groundwater ecosystems.</title>
        <authorList>
            <person name="He C.Y."/>
            <person name="Keren R."/>
            <person name="Whittaker M."/>
            <person name="Farag I.F."/>
            <person name="Doudna J."/>
            <person name="Cate J.H.D."/>
            <person name="Banfield J.F."/>
        </authorList>
    </citation>
    <scope>NUCLEOTIDE SEQUENCE</scope>
    <source>
        <strain evidence="16">NC_groundwater_928_Pr1_S-0.2um_72_17</strain>
    </source>
</reference>
<dbReference type="SUPFAM" id="SSF55347">
    <property type="entry name" value="Glyceraldehyde-3-phosphate dehydrogenase-like, C-terminal domain"/>
    <property type="match status" value="1"/>
</dbReference>
<dbReference type="PIRSF" id="PIRSF000161">
    <property type="entry name" value="DHPR"/>
    <property type="match status" value="1"/>
</dbReference>
<keyword evidence="7 13" id="KW-0520">NAD</keyword>
<evidence type="ECO:0000256" key="6">
    <source>
        <dbReference type="ARBA" id="ARBA00023002"/>
    </source>
</evidence>
<name>A0A9D6LBK9_UNCEI</name>
<evidence type="ECO:0000256" key="1">
    <source>
        <dbReference type="ARBA" id="ARBA00006642"/>
    </source>
</evidence>
<dbReference type="EC" id="1.17.1.8" evidence="10 13"/>
<evidence type="ECO:0000256" key="11">
    <source>
        <dbReference type="ARBA" id="ARBA00049080"/>
    </source>
</evidence>
<evidence type="ECO:0000256" key="4">
    <source>
        <dbReference type="ARBA" id="ARBA00022857"/>
    </source>
</evidence>
<comment type="function">
    <text evidence="13">Catalyzes the conversion of 4-hydroxy-tetrahydrodipicolinate (HTPA) to tetrahydrodipicolinate.</text>
</comment>
<keyword evidence="4 13" id="KW-0521">NADP</keyword>
<evidence type="ECO:0000256" key="8">
    <source>
        <dbReference type="ARBA" id="ARBA00023154"/>
    </source>
</evidence>
<dbReference type="Gene3D" id="3.40.50.720">
    <property type="entry name" value="NAD(P)-binding Rossmann-like Domain"/>
    <property type="match status" value="1"/>
</dbReference>
<comment type="catalytic activity">
    <reaction evidence="11 13">
        <text>(S)-2,3,4,5-tetrahydrodipicolinate + NADP(+) + H2O = (2S,4S)-4-hydroxy-2,3,4,5-tetrahydrodipicolinate + NADPH + H(+)</text>
        <dbReference type="Rhea" id="RHEA:35331"/>
        <dbReference type="ChEBI" id="CHEBI:15377"/>
        <dbReference type="ChEBI" id="CHEBI:15378"/>
        <dbReference type="ChEBI" id="CHEBI:16845"/>
        <dbReference type="ChEBI" id="CHEBI:57783"/>
        <dbReference type="ChEBI" id="CHEBI:58349"/>
        <dbReference type="ChEBI" id="CHEBI:67139"/>
        <dbReference type="EC" id="1.17.1.8"/>
    </reaction>
</comment>
<dbReference type="GO" id="GO:0016726">
    <property type="term" value="F:oxidoreductase activity, acting on CH or CH2 groups, NAD or NADP as acceptor"/>
    <property type="evidence" value="ECO:0007669"/>
    <property type="project" value="UniProtKB-UniRule"/>
</dbReference>
<dbReference type="PROSITE" id="PS01298">
    <property type="entry name" value="DAPB"/>
    <property type="match status" value="1"/>
</dbReference>
<dbReference type="AlphaFoldDB" id="A0A9D6LBK9"/>
<evidence type="ECO:0000313" key="17">
    <source>
        <dbReference type="Proteomes" id="UP000807850"/>
    </source>
</evidence>
<feature type="domain" description="Dihydrodipicolinate reductase N-terminal" evidence="14">
    <location>
        <begin position="1"/>
        <end position="102"/>
    </location>
</feature>
<keyword evidence="5 13" id="KW-0220">Diaminopimelate biosynthesis</keyword>
<organism evidence="16 17">
    <name type="scientific">Eiseniibacteriota bacterium</name>
    <dbReference type="NCBI Taxonomy" id="2212470"/>
    <lineage>
        <taxon>Bacteria</taxon>
        <taxon>Candidatus Eiseniibacteriota</taxon>
    </lineage>
</organism>
<evidence type="ECO:0000256" key="3">
    <source>
        <dbReference type="ARBA" id="ARBA00022605"/>
    </source>
</evidence>
<dbReference type="HAMAP" id="MF_00102">
    <property type="entry name" value="DapB"/>
    <property type="match status" value="1"/>
</dbReference>
<dbReference type="PANTHER" id="PTHR20836:SF0">
    <property type="entry name" value="4-HYDROXY-TETRAHYDRODIPICOLINATE REDUCTASE 1, CHLOROPLASTIC-RELATED"/>
    <property type="match status" value="1"/>
</dbReference>
<dbReference type="EMBL" id="JACQAY010000168">
    <property type="protein sequence ID" value="MBI3539684.1"/>
    <property type="molecule type" value="Genomic_DNA"/>
</dbReference>
<evidence type="ECO:0000256" key="12">
    <source>
        <dbReference type="ARBA" id="ARBA00049396"/>
    </source>
</evidence>
<sequence length="249" mass="25212">MGRAITEALAGASDLALKASVERGEAIPPGAGRTWSNDLGAAVAGGDVVVEFSTPGVAVAAARLCAERGAALVSGTTGLDADAERAIRDAAARVAVVRAANFSLGVLALRRALEAALAALPPSWDIEIVERHHRGKQDAPSGTALMLGRQAVERRGYAAAALRTGRTGRGLRPREEVAIHSLRGGTWIGDHAVVIAGAGEWLELRHVAEDRAAFANGVLAAARFVAGASPGLYTLEHVAGAAAGAAASG</sequence>
<dbReference type="Proteomes" id="UP000807850">
    <property type="component" value="Unassembled WGS sequence"/>
</dbReference>
<dbReference type="SUPFAM" id="SSF51735">
    <property type="entry name" value="NAD(P)-binding Rossmann-fold domains"/>
    <property type="match status" value="1"/>
</dbReference>
<feature type="binding site" evidence="13">
    <location>
        <begin position="75"/>
        <end position="77"/>
    </location>
    <ligand>
        <name>NAD(+)</name>
        <dbReference type="ChEBI" id="CHEBI:57540"/>
    </ligand>
</feature>
<evidence type="ECO:0000256" key="10">
    <source>
        <dbReference type="ARBA" id="ARBA00038983"/>
    </source>
</evidence>
<evidence type="ECO:0000256" key="5">
    <source>
        <dbReference type="ARBA" id="ARBA00022915"/>
    </source>
</evidence>
<dbReference type="GO" id="GO:0009089">
    <property type="term" value="P:lysine biosynthetic process via diaminopimelate"/>
    <property type="evidence" value="ECO:0007669"/>
    <property type="project" value="UniProtKB-UniRule"/>
</dbReference>
<evidence type="ECO:0000259" key="14">
    <source>
        <dbReference type="Pfam" id="PF01113"/>
    </source>
</evidence>
<dbReference type="CDD" id="cd02274">
    <property type="entry name" value="DHDPR_N"/>
    <property type="match status" value="1"/>
</dbReference>
<comment type="caution">
    <text evidence="16">The sequence shown here is derived from an EMBL/GenBank/DDBJ whole genome shotgun (WGS) entry which is preliminary data.</text>
</comment>
<evidence type="ECO:0000313" key="16">
    <source>
        <dbReference type="EMBL" id="MBI3539684.1"/>
    </source>
</evidence>
<dbReference type="NCBIfam" id="TIGR00036">
    <property type="entry name" value="dapB"/>
    <property type="match status" value="1"/>
</dbReference>
<accession>A0A9D6LBK9</accession>
<dbReference type="InterPro" id="IPR036291">
    <property type="entry name" value="NAD(P)-bd_dom_sf"/>
</dbReference>
<proteinExistence type="inferred from homology"/>
<dbReference type="PANTHER" id="PTHR20836">
    <property type="entry name" value="DIHYDRODIPICOLINATE REDUCTASE"/>
    <property type="match status" value="1"/>
</dbReference>